<dbReference type="GO" id="GO:0008233">
    <property type="term" value="F:peptidase activity"/>
    <property type="evidence" value="ECO:0007669"/>
    <property type="project" value="UniProtKB-KW"/>
</dbReference>
<dbReference type="Gene3D" id="2.40.50.140">
    <property type="entry name" value="Nucleic acid-binding proteins"/>
    <property type="match status" value="1"/>
</dbReference>
<keyword evidence="1" id="KW-0472">Membrane</keyword>
<evidence type="ECO:0000259" key="2">
    <source>
        <dbReference type="Pfam" id="PF25842"/>
    </source>
</evidence>
<accession>A0ABW0W2B4</accession>
<keyword evidence="1" id="KW-0812">Transmembrane</keyword>
<dbReference type="InterPro" id="IPR012340">
    <property type="entry name" value="NA-bd_OB-fold"/>
</dbReference>
<gene>
    <name evidence="3" type="ORF">ACFPYJ_24125</name>
</gene>
<sequence length="175" mass="18423">MEVLLLSCLFGGIFFALISVIIGDWLSMALGGLLDFLSIDGHPVLQPTAIVSGVTVFGGAGLLLERHTAFNSAMVILLAAGCGLIIGISVYFFYILPMERSENSSGYSMNQLAGMIAEVLVPIPAAGYGEVIVKIGAGRSNHIAASNENHELPAGARVVIVEVKEHIVIVCKLDL</sequence>
<proteinExistence type="predicted"/>
<feature type="transmembrane region" description="Helical" evidence="1">
    <location>
        <begin position="76"/>
        <end position="96"/>
    </location>
</feature>
<keyword evidence="4" id="KW-1185">Reference proteome</keyword>
<protein>
    <submittedName>
        <fullName evidence="3">Protease</fullName>
    </submittedName>
</protein>
<name>A0ABW0W2B4_9BACL</name>
<comment type="caution">
    <text evidence="3">The sequence shown here is derived from an EMBL/GenBank/DDBJ whole genome shotgun (WGS) entry which is preliminary data.</text>
</comment>
<feature type="transmembrane region" description="Helical" evidence="1">
    <location>
        <begin position="45"/>
        <end position="64"/>
    </location>
</feature>
<reference evidence="4" key="1">
    <citation type="journal article" date="2019" name="Int. J. Syst. Evol. Microbiol.">
        <title>The Global Catalogue of Microorganisms (GCM) 10K type strain sequencing project: providing services to taxonomists for standard genome sequencing and annotation.</title>
        <authorList>
            <consortium name="The Broad Institute Genomics Platform"/>
            <consortium name="The Broad Institute Genome Sequencing Center for Infectious Disease"/>
            <person name="Wu L."/>
            <person name="Ma J."/>
        </authorList>
    </citation>
    <scope>NUCLEOTIDE SEQUENCE [LARGE SCALE GENOMIC DNA]</scope>
    <source>
        <strain evidence="4">CGMCC 1.3240</strain>
    </source>
</reference>
<keyword evidence="3" id="KW-0645">Protease</keyword>
<dbReference type="EMBL" id="JBHSOW010000092">
    <property type="protein sequence ID" value="MFC5652147.1"/>
    <property type="molecule type" value="Genomic_DNA"/>
</dbReference>
<dbReference type="RefSeq" id="WP_379190780.1">
    <property type="nucleotide sequence ID" value="NZ_JBHSOW010000092.1"/>
</dbReference>
<organism evidence="3 4">
    <name type="scientific">Paenibacillus solisilvae</name>
    <dbReference type="NCBI Taxonomy" id="2486751"/>
    <lineage>
        <taxon>Bacteria</taxon>
        <taxon>Bacillati</taxon>
        <taxon>Bacillota</taxon>
        <taxon>Bacilli</taxon>
        <taxon>Bacillales</taxon>
        <taxon>Paenibacillaceae</taxon>
        <taxon>Paenibacillus</taxon>
    </lineage>
</organism>
<evidence type="ECO:0000256" key="1">
    <source>
        <dbReference type="SAM" id="Phobius"/>
    </source>
</evidence>
<dbReference type="InterPro" id="IPR058653">
    <property type="entry name" value="NfeD2_TM"/>
</dbReference>
<evidence type="ECO:0000313" key="3">
    <source>
        <dbReference type="EMBL" id="MFC5652147.1"/>
    </source>
</evidence>
<dbReference type="GO" id="GO:0006508">
    <property type="term" value="P:proteolysis"/>
    <property type="evidence" value="ECO:0007669"/>
    <property type="project" value="UniProtKB-KW"/>
</dbReference>
<keyword evidence="1" id="KW-1133">Transmembrane helix</keyword>
<evidence type="ECO:0000313" key="4">
    <source>
        <dbReference type="Proteomes" id="UP001596047"/>
    </source>
</evidence>
<feature type="domain" description="Membrane protein NfeD2 N-terminal transmembrane" evidence="2">
    <location>
        <begin position="2"/>
        <end position="103"/>
    </location>
</feature>
<dbReference type="Pfam" id="PF25842">
    <property type="entry name" value="NfeD_TM"/>
    <property type="match status" value="1"/>
</dbReference>
<keyword evidence="3" id="KW-0378">Hydrolase</keyword>
<dbReference type="Proteomes" id="UP001596047">
    <property type="component" value="Unassembled WGS sequence"/>
</dbReference>